<keyword evidence="1" id="KW-1133">Transmembrane helix</keyword>
<feature type="domain" description="Heparan-alpha-glucosaminide N-acetyltransferase catalytic" evidence="2">
    <location>
        <begin position="5"/>
        <end position="234"/>
    </location>
</feature>
<keyword evidence="4" id="KW-1185">Reference proteome</keyword>
<feature type="transmembrane region" description="Helical" evidence="1">
    <location>
        <begin position="104"/>
        <end position="123"/>
    </location>
</feature>
<keyword evidence="1" id="KW-0472">Membrane</keyword>
<evidence type="ECO:0000256" key="1">
    <source>
        <dbReference type="SAM" id="Phobius"/>
    </source>
</evidence>
<name>A0ABU3KHG0_9BURK</name>
<dbReference type="EC" id="2.3.1.78" evidence="3"/>
<dbReference type="EMBL" id="JAVBIK010000001">
    <property type="protein sequence ID" value="MDT7517204.1"/>
    <property type="molecule type" value="Genomic_DNA"/>
</dbReference>
<sequence length="247" mass="27528">MNARRLDTLDAVRGLAMVWMTVFHFCFDLNNAGVIQQNFLQDPVWTWQRTAILSLFLCCAGAGQALAHARVQSGWQFARRWLQIAAAAALVSLGSWFMFPGSYIYFGVLHAMAVMLLITRLVAPLGRGCGLLGLAIIATHFIAGSAISTWASTQFGVDMNGRALNWIGWVTRLPRTEDYVPLFPWLGVMLLGFAFMHAWQRQPRTGRLPLPAALTRRLAALGQWSLSYYLLHQPVLLGLLWLVGIGR</sequence>
<feature type="transmembrane region" description="Helical" evidence="1">
    <location>
        <begin position="130"/>
        <end position="151"/>
    </location>
</feature>
<dbReference type="Proteomes" id="UP001321700">
    <property type="component" value="Unassembled WGS sequence"/>
</dbReference>
<evidence type="ECO:0000259" key="2">
    <source>
        <dbReference type="Pfam" id="PF07786"/>
    </source>
</evidence>
<keyword evidence="1" id="KW-0812">Transmembrane</keyword>
<keyword evidence="3" id="KW-0012">Acyltransferase</keyword>
<evidence type="ECO:0000313" key="3">
    <source>
        <dbReference type="EMBL" id="MDT7517204.1"/>
    </source>
</evidence>
<keyword evidence="3" id="KW-0808">Transferase</keyword>
<proteinExistence type="predicted"/>
<protein>
    <submittedName>
        <fullName evidence="3">Heparan-alpha-glucosaminide N-acetyltransferase</fullName>
        <ecNumber evidence="3">2.3.1.78</ecNumber>
    </submittedName>
</protein>
<accession>A0ABU3KHG0</accession>
<reference evidence="3 4" key="1">
    <citation type="submission" date="2023-08" db="EMBL/GenBank/DDBJ databases">
        <title>Rhodoferax potami sp. nov. and Rhodoferax mekongensis sp. nov., isolated from the Mekong River in Thailand.</title>
        <authorList>
            <person name="Kitikhun S."/>
            <person name="Charoenyingcharoen P."/>
            <person name="Siriarchawattana P."/>
            <person name="Likhitrattanapisal S."/>
            <person name="Nilsakha T."/>
            <person name="Chanpet A."/>
            <person name="Rattanawaree P."/>
            <person name="Ingsriswang S."/>
        </authorList>
    </citation>
    <scope>NUCLEOTIDE SEQUENCE [LARGE SCALE GENOMIC DNA]</scope>
    <source>
        <strain evidence="3 4">TBRC 17660</strain>
    </source>
</reference>
<dbReference type="Pfam" id="PF07786">
    <property type="entry name" value="HGSNAT_cat"/>
    <property type="match status" value="1"/>
</dbReference>
<comment type="caution">
    <text evidence="3">The sequence shown here is derived from an EMBL/GenBank/DDBJ whole genome shotgun (WGS) entry which is preliminary data.</text>
</comment>
<feature type="transmembrane region" description="Helical" evidence="1">
    <location>
        <begin position="182"/>
        <end position="199"/>
    </location>
</feature>
<dbReference type="RefSeq" id="WP_313873055.1">
    <property type="nucleotide sequence ID" value="NZ_JAVBIK010000001.1"/>
</dbReference>
<organism evidence="3 4">
    <name type="scientific">Rhodoferax potami</name>
    <dbReference type="NCBI Taxonomy" id="3068338"/>
    <lineage>
        <taxon>Bacteria</taxon>
        <taxon>Pseudomonadati</taxon>
        <taxon>Pseudomonadota</taxon>
        <taxon>Betaproteobacteria</taxon>
        <taxon>Burkholderiales</taxon>
        <taxon>Comamonadaceae</taxon>
        <taxon>Rhodoferax</taxon>
    </lineage>
</organism>
<evidence type="ECO:0000313" key="4">
    <source>
        <dbReference type="Proteomes" id="UP001321700"/>
    </source>
</evidence>
<feature type="transmembrane region" description="Helical" evidence="1">
    <location>
        <begin position="226"/>
        <end position="245"/>
    </location>
</feature>
<dbReference type="GO" id="GO:0015019">
    <property type="term" value="F:heparan-alpha-glucosaminide N-acetyltransferase activity"/>
    <property type="evidence" value="ECO:0007669"/>
    <property type="project" value="UniProtKB-EC"/>
</dbReference>
<gene>
    <name evidence="3" type="ORF">RAE19_00320</name>
</gene>
<feature type="transmembrane region" description="Helical" evidence="1">
    <location>
        <begin position="50"/>
        <end position="69"/>
    </location>
</feature>
<dbReference type="InterPro" id="IPR012429">
    <property type="entry name" value="HGSNAT_cat"/>
</dbReference>
<feature type="transmembrane region" description="Helical" evidence="1">
    <location>
        <begin position="81"/>
        <end position="98"/>
    </location>
</feature>
<feature type="transmembrane region" description="Helical" evidence="1">
    <location>
        <begin position="12"/>
        <end position="30"/>
    </location>
</feature>